<dbReference type="EMBL" id="QMEY01000032">
    <property type="protein sequence ID" value="RBQ14519.1"/>
    <property type="molecule type" value="Genomic_DNA"/>
</dbReference>
<keyword evidence="1" id="KW-0732">Signal</keyword>
<feature type="chain" id="PRO_5016744529" evidence="1">
    <location>
        <begin position="32"/>
        <end position="120"/>
    </location>
</feature>
<dbReference type="Proteomes" id="UP000253303">
    <property type="component" value="Unassembled WGS sequence"/>
</dbReference>
<dbReference type="OrthoDB" id="3623830at2"/>
<dbReference type="Gene3D" id="2.60.20.30">
    <property type="match status" value="1"/>
</dbReference>
<proteinExistence type="predicted"/>
<dbReference type="AlphaFoldDB" id="A0A366LM56"/>
<protein>
    <submittedName>
        <fullName evidence="2">Uncharacterized protein</fullName>
    </submittedName>
</protein>
<sequence>MKRMAKNAILATLASVAMTASLTVTAPAAFAINRVDCGRSDFTWVELHFSGGGAEDWCYANRGEAGIRGGAWLDKIHTGNNRVQWFGDGRWQPAQPINKWTTFHFPNHPGGVNITAIRIV</sequence>
<comment type="caution">
    <text evidence="2">The sequence shown here is derived from an EMBL/GenBank/DDBJ whole genome shotgun (WGS) entry which is preliminary data.</text>
</comment>
<dbReference type="SUPFAM" id="SSF49695">
    <property type="entry name" value="gamma-Crystallin-like"/>
    <property type="match status" value="1"/>
</dbReference>
<evidence type="ECO:0000256" key="1">
    <source>
        <dbReference type="SAM" id="SignalP"/>
    </source>
</evidence>
<name>A0A366LM56_9ACTN</name>
<evidence type="ECO:0000313" key="2">
    <source>
        <dbReference type="EMBL" id="RBQ14519.1"/>
    </source>
</evidence>
<dbReference type="InterPro" id="IPR015791">
    <property type="entry name" value="Antimic/Inh_G_crystallin-like"/>
</dbReference>
<dbReference type="InterPro" id="IPR011024">
    <property type="entry name" value="G_crystallin-like"/>
</dbReference>
<accession>A0A366LM56</accession>
<reference evidence="2 3" key="1">
    <citation type="submission" date="2018-06" db="EMBL/GenBank/DDBJ databases">
        <title>Sphaerisporangium craniellae sp. nov., isolated from a marine sponge in the South China Sea.</title>
        <authorList>
            <person name="Li L."/>
        </authorList>
    </citation>
    <scope>NUCLEOTIDE SEQUENCE [LARGE SCALE GENOMIC DNA]</scope>
    <source>
        <strain evidence="2 3">LHW63015</strain>
    </source>
</reference>
<keyword evidence="3" id="KW-1185">Reference proteome</keyword>
<gene>
    <name evidence="2" type="ORF">DP939_40360</name>
</gene>
<organism evidence="2 3">
    <name type="scientific">Spongiactinospora rosea</name>
    <dbReference type="NCBI Taxonomy" id="2248750"/>
    <lineage>
        <taxon>Bacteria</taxon>
        <taxon>Bacillati</taxon>
        <taxon>Actinomycetota</taxon>
        <taxon>Actinomycetes</taxon>
        <taxon>Streptosporangiales</taxon>
        <taxon>Streptosporangiaceae</taxon>
        <taxon>Spongiactinospora</taxon>
    </lineage>
</organism>
<feature type="signal peptide" evidence="1">
    <location>
        <begin position="1"/>
        <end position="31"/>
    </location>
</feature>
<evidence type="ECO:0000313" key="3">
    <source>
        <dbReference type="Proteomes" id="UP000253303"/>
    </source>
</evidence>